<evidence type="ECO:0000256" key="1">
    <source>
        <dbReference type="SAM" id="Coils"/>
    </source>
</evidence>
<keyword evidence="1" id="KW-0175">Coiled coil</keyword>
<accession>A0A2W1B4F3</accession>
<organism evidence="2 3">
    <name type="scientific">Helicoverpa armigera</name>
    <name type="common">Cotton bollworm</name>
    <name type="synonym">Heliothis armigera</name>
    <dbReference type="NCBI Taxonomy" id="29058"/>
    <lineage>
        <taxon>Eukaryota</taxon>
        <taxon>Metazoa</taxon>
        <taxon>Ecdysozoa</taxon>
        <taxon>Arthropoda</taxon>
        <taxon>Hexapoda</taxon>
        <taxon>Insecta</taxon>
        <taxon>Pterygota</taxon>
        <taxon>Neoptera</taxon>
        <taxon>Endopterygota</taxon>
        <taxon>Lepidoptera</taxon>
        <taxon>Glossata</taxon>
        <taxon>Ditrysia</taxon>
        <taxon>Noctuoidea</taxon>
        <taxon>Noctuidae</taxon>
        <taxon>Heliothinae</taxon>
        <taxon>Helicoverpa</taxon>
    </lineage>
</organism>
<evidence type="ECO:0000313" key="3">
    <source>
        <dbReference type="Proteomes" id="UP000249218"/>
    </source>
</evidence>
<gene>
    <name evidence="2" type="primary">HaOG216305</name>
    <name evidence="2" type="ORF">B5X24_HaOG216305</name>
</gene>
<dbReference type="AlphaFoldDB" id="A0A2W1B4F3"/>
<feature type="coiled-coil region" evidence="1">
    <location>
        <begin position="142"/>
        <end position="176"/>
    </location>
</feature>
<evidence type="ECO:0000313" key="2">
    <source>
        <dbReference type="EMBL" id="PZC70431.1"/>
    </source>
</evidence>
<protein>
    <submittedName>
        <fullName evidence="2">Uncharacterized protein</fullName>
    </submittedName>
</protein>
<dbReference type="EMBL" id="KZ150633">
    <property type="protein sequence ID" value="PZC70431.1"/>
    <property type="molecule type" value="Genomic_DNA"/>
</dbReference>
<sequence length="189" mass="21823">EISGEWLAEAQLLASDTDEEREACRPRAATSPPEHHQHFYVDRKLDVANLRVSTLYYPGRPQYVLESFSLEMWTVCGESDLIPSAYLRAAGHWERLVLLLELVASMNFPPAAFPPPPDPDRELEQERRLTELEDKVAQDTAYWDVKERLQQLQGAHERLQQNMVDVQMQHEAASAQYARELRLRPDTLN</sequence>
<dbReference type="OrthoDB" id="10064612at2759"/>
<dbReference type="Proteomes" id="UP000249218">
    <property type="component" value="Unassembled WGS sequence"/>
</dbReference>
<reference evidence="2 3" key="1">
    <citation type="journal article" date="2017" name="BMC Biol.">
        <title>Genomic innovations, transcriptional plasticity and gene loss underlying the evolution and divergence of two highly polyphagous and invasive Helicoverpa pest species.</title>
        <authorList>
            <person name="Pearce S.L."/>
            <person name="Clarke D.F."/>
            <person name="East P.D."/>
            <person name="Elfekih S."/>
            <person name="Gordon K.H."/>
            <person name="Jermiin L.S."/>
            <person name="McGaughran A."/>
            <person name="Oakeshott J.G."/>
            <person name="Papanikolaou A."/>
            <person name="Perera O.P."/>
            <person name="Rane R.V."/>
            <person name="Richards S."/>
            <person name="Tay W.T."/>
            <person name="Walsh T.K."/>
            <person name="Anderson A."/>
            <person name="Anderson C.J."/>
            <person name="Asgari S."/>
            <person name="Board P.G."/>
            <person name="Bretschneider A."/>
            <person name="Campbell P.M."/>
            <person name="Chertemps T."/>
            <person name="Christeller J.T."/>
            <person name="Coppin C.W."/>
            <person name="Downes S.J."/>
            <person name="Duan G."/>
            <person name="Farnsworth C.A."/>
            <person name="Good R.T."/>
            <person name="Han L.B."/>
            <person name="Han Y.C."/>
            <person name="Hatje K."/>
            <person name="Horne I."/>
            <person name="Huang Y.P."/>
            <person name="Hughes D.S."/>
            <person name="Jacquin-Joly E."/>
            <person name="James W."/>
            <person name="Jhangiani S."/>
            <person name="Kollmar M."/>
            <person name="Kuwar S.S."/>
            <person name="Li S."/>
            <person name="Liu N.Y."/>
            <person name="Maibeche M.T."/>
            <person name="Miller J.R."/>
            <person name="Montagne N."/>
            <person name="Perry T."/>
            <person name="Qu J."/>
            <person name="Song S.V."/>
            <person name="Sutton G.G."/>
            <person name="Vogel H."/>
            <person name="Walenz B.P."/>
            <person name="Xu W."/>
            <person name="Zhang H.J."/>
            <person name="Zou Z."/>
            <person name="Batterham P."/>
            <person name="Edwards O.R."/>
            <person name="Feyereisen R."/>
            <person name="Gibbs R.A."/>
            <person name="Heckel D.G."/>
            <person name="McGrath A."/>
            <person name="Robin C."/>
            <person name="Scherer S.E."/>
            <person name="Worley K.C."/>
            <person name="Wu Y.D."/>
        </authorList>
    </citation>
    <scope>NUCLEOTIDE SEQUENCE [LARGE SCALE GENOMIC DNA]</scope>
    <source>
        <strain evidence="2">Harm_GR_Male_#8</strain>
        <tissue evidence="2">Whole organism</tissue>
    </source>
</reference>
<feature type="non-terminal residue" evidence="2">
    <location>
        <position position="1"/>
    </location>
</feature>
<feature type="non-terminal residue" evidence="2">
    <location>
        <position position="189"/>
    </location>
</feature>
<proteinExistence type="predicted"/>
<name>A0A2W1B4F3_HELAM</name>
<keyword evidence="3" id="KW-1185">Reference proteome</keyword>